<protein>
    <submittedName>
        <fullName evidence="1">Uncharacterized protein</fullName>
    </submittedName>
</protein>
<sequence length="35" mass="3884">MVSALTSVLIPHSVLKPILSSRRGRRQKGFNALSY</sequence>
<evidence type="ECO:0000313" key="2">
    <source>
        <dbReference type="Proteomes" id="UP000003781"/>
    </source>
</evidence>
<accession>A3IHQ0</accession>
<evidence type="ECO:0000313" key="1">
    <source>
        <dbReference type="EMBL" id="EAZ93332.1"/>
    </source>
</evidence>
<dbReference type="Proteomes" id="UP000003781">
    <property type="component" value="Unassembled WGS sequence"/>
</dbReference>
<comment type="caution">
    <text evidence="1">The sequence shown here is derived from an EMBL/GenBank/DDBJ whole genome shotgun (WGS) entry which is preliminary data.</text>
</comment>
<proteinExistence type="predicted"/>
<reference evidence="1 2" key="1">
    <citation type="submission" date="2007-03" db="EMBL/GenBank/DDBJ databases">
        <authorList>
            <person name="Stal L."/>
            <person name="Ferriera S."/>
            <person name="Johnson J."/>
            <person name="Kravitz S."/>
            <person name="Beeson K."/>
            <person name="Sutton G."/>
            <person name="Rogers Y.-H."/>
            <person name="Friedman R."/>
            <person name="Frazier M."/>
            <person name="Venter J.C."/>
        </authorList>
    </citation>
    <scope>NUCLEOTIDE SEQUENCE [LARGE SCALE GENOMIC DNA]</scope>
    <source>
        <strain evidence="1 2">CCY0110</strain>
    </source>
</reference>
<dbReference type="AlphaFoldDB" id="A3IHQ0"/>
<organism evidence="1 2">
    <name type="scientific">Crocosphaera chwakensis CCY0110</name>
    <dbReference type="NCBI Taxonomy" id="391612"/>
    <lineage>
        <taxon>Bacteria</taxon>
        <taxon>Bacillati</taxon>
        <taxon>Cyanobacteriota</taxon>
        <taxon>Cyanophyceae</taxon>
        <taxon>Oscillatoriophycideae</taxon>
        <taxon>Chroococcales</taxon>
        <taxon>Aphanothecaceae</taxon>
        <taxon>Crocosphaera</taxon>
        <taxon>Crocosphaera chwakensis</taxon>
    </lineage>
</organism>
<keyword evidence="2" id="KW-1185">Reference proteome</keyword>
<name>A3IHQ0_9CHRO</name>
<dbReference type="EMBL" id="AAXW01000002">
    <property type="protein sequence ID" value="EAZ93332.1"/>
    <property type="molecule type" value="Genomic_DNA"/>
</dbReference>
<gene>
    <name evidence="1" type="ORF">CY0110_16092</name>
</gene>